<feature type="compositionally biased region" description="Polar residues" evidence="1">
    <location>
        <begin position="1"/>
        <end position="25"/>
    </location>
</feature>
<organism evidence="2 3">
    <name type="scientific">Peribacillus frigoritolerans</name>
    <dbReference type="NCBI Taxonomy" id="450367"/>
    <lineage>
        <taxon>Bacteria</taxon>
        <taxon>Bacillati</taxon>
        <taxon>Bacillota</taxon>
        <taxon>Bacilli</taxon>
        <taxon>Bacillales</taxon>
        <taxon>Bacillaceae</taxon>
        <taxon>Peribacillus</taxon>
    </lineage>
</organism>
<gene>
    <name evidence="2" type="ORF">KEH51_09705</name>
</gene>
<name>A0A941FNA1_9BACI</name>
<accession>A0A941FNA1</accession>
<dbReference type="AlphaFoldDB" id="A0A941FNA1"/>
<evidence type="ECO:0000313" key="2">
    <source>
        <dbReference type="EMBL" id="MBR8644650.1"/>
    </source>
</evidence>
<proteinExistence type="predicted"/>
<dbReference type="EMBL" id="JAGTPW010000013">
    <property type="protein sequence ID" value="MBR8644650.1"/>
    <property type="molecule type" value="Genomic_DNA"/>
</dbReference>
<evidence type="ECO:0000313" key="3">
    <source>
        <dbReference type="Proteomes" id="UP000680045"/>
    </source>
</evidence>
<dbReference type="Proteomes" id="UP000680045">
    <property type="component" value="Unassembled WGS sequence"/>
</dbReference>
<protein>
    <submittedName>
        <fullName evidence="2">Uncharacterized protein</fullName>
    </submittedName>
</protein>
<sequence length="95" mass="10912">MMARNLLTTNKTGQTSEVTTVFNNDKQQEEDGDVETFGQKKSEFKTTKDYEIYLQNEMKEALESIAGVQDVKVVIYVDASEKKYMKEKSHPKTSH</sequence>
<comment type="caution">
    <text evidence="2">The sequence shown here is derived from an EMBL/GenBank/DDBJ whole genome shotgun (WGS) entry which is preliminary data.</text>
</comment>
<feature type="region of interest" description="Disordered" evidence="1">
    <location>
        <begin position="1"/>
        <end position="40"/>
    </location>
</feature>
<evidence type="ECO:0000256" key="1">
    <source>
        <dbReference type="SAM" id="MobiDB-lite"/>
    </source>
</evidence>
<reference evidence="2" key="1">
    <citation type="submission" date="2021-04" db="EMBL/GenBank/DDBJ databases">
        <title>Whole genome sequencing of Enterococci isolates from hospitalized patients.</title>
        <authorList>
            <person name="Ogoti B.M."/>
            <person name="Onyambu F.G."/>
        </authorList>
    </citation>
    <scope>NUCLEOTIDE SEQUENCE</scope>
    <source>
        <strain evidence="2">242</strain>
    </source>
</reference>